<evidence type="ECO:0000256" key="1">
    <source>
        <dbReference type="SAM" id="MobiDB-lite"/>
    </source>
</evidence>
<dbReference type="InterPro" id="IPR011600">
    <property type="entry name" value="Pept_C14_caspase"/>
</dbReference>
<evidence type="ECO:0000313" key="4">
    <source>
        <dbReference type="Proteomes" id="UP000548476"/>
    </source>
</evidence>
<reference evidence="3 4" key="1">
    <citation type="submission" date="2020-08" db="EMBL/GenBank/DDBJ databases">
        <title>Genomic Encyclopedia of Type Strains, Phase IV (KMG-IV): sequencing the most valuable type-strain genomes for metagenomic binning, comparative biology and taxonomic classification.</title>
        <authorList>
            <person name="Goeker M."/>
        </authorList>
    </citation>
    <scope>NUCLEOTIDE SEQUENCE [LARGE SCALE GENOMIC DNA]</scope>
    <source>
        <strain evidence="3 4">YIM 65646</strain>
    </source>
</reference>
<gene>
    <name evidence="3" type="ORF">HNR73_003363</name>
</gene>
<dbReference type="SUPFAM" id="SSF50998">
    <property type="entry name" value="Quinoprotein alcohol dehydrogenase-like"/>
    <property type="match status" value="1"/>
</dbReference>
<evidence type="ECO:0000313" key="3">
    <source>
        <dbReference type="EMBL" id="MBB6035506.1"/>
    </source>
</evidence>
<dbReference type="InterPro" id="IPR029030">
    <property type="entry name" value="Caspase-like_dom_sf"/>
</dbReference>
<dbReference type="AlphaFoldDB" id="A0A841FH15"/>
<dbReference type="EMBL" id="JACHGT010000006">
    <property type="protein sequence ID" value="MBB6035506.1"/>
    <property type="molecule type" value="Genomic_DNA"/>
</dbReference>
<name>A0A841FH15_9ACTN</name>
<protein>
    <recommendedName>
        <fullName evidence="2">Peptidase C14 caspase domain-containing protein</fullName>
    </recommendedName>
</protein>
<dbReference type="Gene3D" id="2.140.10.10">
    <property type="entry name" value="Quinoprotein alcohol dehydrogenase-like superfamily"/>
    <property type="match status" value="1"/>
</dbReference>
<dbReference type="Pfam" id="PF00656">
    <property type="entry name" value="Peptidase_C14"/>
    <property type="match status" value="1"/>
</dbReference>
<keyword evidence="4" id="KW-1185">Reference proteome</keyword>
<evidence type="ECO:0000259" key="2">
    <source>
        <dbReference type="Pfam" id="PF00656"/>
    </source>
</evidence>
<dbReference type="Gene3D" id="3.40.50.1460">
    <property type="match status" value="1"/>
</dbReference>
<dbReference type="GO" id="GO:0004197">
    <property type="term" value="F:cysteine-type endopeptidase activity"/>
    <property type="evidence" value="ECO:0007669"/>
    <property type="project" value="InterPro"/>
</dbReference>
<dbReference type="GO" id="GO:0006508">
    <property type="term" value="P:proteolysis"/>
    <property type="evidence" value="ECO:0007669"/>
    <property type="project" value="InterPro"/>
</dbReference>
<dbReference type="InterPro" id="IPR011047">
    <property type="entry name" value="Quinoprotein_ADH-like_sf"/>
</dbReference>
<proteinExistence type="predicted"/>
<dbReference type="Proteomes" id="UP000548476">
    <property type="component" value="Unassembled WGS sequence"/>
</dbReference>
<organism evidence="3 4">
    <name type="scientific">Phytomonospora endophytica</name>
    <dbReference type="NCBI Taxonomy" id="714109"/>
    <lineage>
        <taxon>Bacteria</taxon>
        <taxon>Bacillati</taxon>
        <taxon>Actinomycetota</taxon>
        <taxon>Actinomycetes</taxon>
        <taxon>Micromonosporales</taxon>
        <taxon>Micromonosporaceae</taxon>
        <taxon>Phytomonospora</taxon>
    </lineage>
</organism>
<feature type="domain" description="Peptidase C14 caspase" evidence="2">
    <location>
        <begin position="10"/>
        <end position="193"/>
    </location>
</feature>
<sequence>MTLADPAASRAVLIGVAEYRDLANLPAVAGNVRALESLLTDPETWGLPAGNCVVAAPGGILDAVTEAAEAAVDTLVVYYAGHGMVSRSGELYLGLPGTLPGRPETALRFKDLSARLGTRAAHTVVILDCCYSGRAAGVMSAGGKADATPTPDVRVPGSYLLTASSRTQRAMSPPDAPYSTFTGGLIDVLTRGVPGGPEVLDMEDVYRHLPRSRPKPRRRTTDGGSTAAFVKNRSTEPAPPKPWWRRRTALAVAATIGAAAITAAGVVVTESGGVDVPAVHGLRAVAAPIPYPAGTDPGRLLDAMVIGDSAYFLSGPAQRDLTVTAIDLPTSTLRWRADVPAHPEATALRLRTVHGGPAVVGTSVDSMNTVSIVKVSALDPVSGEAMWSVATVPGTEAGTLVGYDRWGEERWRHEMPPAEEVFVAWDAGLMLVAASALPGLDLRTGEVGHRLPDALDLRDMALDEQGIVWTLAREDTVYRLTAHDVSLGEPLGEVELIAPDWSFTASIGSCGRMACVRFHAPEGSDAAGSIVAEWRDGGIEAVMVDVSGYVWNAWRFGSDTLVLRSGVELIEAGPDGVVQYPADWDYLPVDDDEAINAPYPHHEPWEKVPELAMTTAPVTWLHVPSGTSVHLGEVTTYTSLGRAYGLCAWTPVHLTCPTADGFQVWRYRA</sequence>
<comment type="caution">
    <text evidence="3">The sequence shown here is derived from an EMBL/GenBank/DDBJ whole genome shotgun (WGS) entry which is preliminary data.</text>
</comment>
<dbReference type="RefSeq" id="WP_184788350.1">
    <property type="nucleotide sequence ID" value="NZ_BONT01000002.1"/>
</dbReference>
<dbReference type="NCBIfam" id="NF047832">
    <property type="entry name" value="caspase_w_EACC1"/>
    <property type="match status" value="1"/>
</dbReference>
<dbReference type="SUPFAM" id="SSF52129">
    <property type="entry name" value="Caspase-like"/>
    <property type="match status" value="1"/>
</dbReference>
<feature type="region of interest" description="Disordered" evidence="1">
    <location>
        <begin position="211"/>
        <end position="242"/>
    </location>
</feature>
<accession>A0A841FH15</accession>